<dbReference type="Gene3D" id="1.25.40.20">
    <property type="entry name" value="Ankyrin repeat-containing domain"/>
    <property type="match status" value="2"/>
</dbReference>
<feature type="compositionally biased region" description="Basic and acidic residues" evidence="4">
    <location>
        <begin position="260"/>
        <end position="275"/>
    </location>
</feature>
<dbReference type="PANTHER" id="PTHR24198">
    <property type="entry name" value="ANKYRIN REPEAT AND PROTEIN KINASE DOMAIN-CONTAINING PROTEIN"/>
    <property type="match status" value="1"/>
</dbReference>
<feature type="repeat" description="ANK" evidence="3">
    <location>
        <begin position="305"/>
        <end position="337"/>
    </location>
</feature>
<reference evidence="5 6" key="1">
    <citation type="submission" date="2024-04" db="EMBL/GenBank/DDBJ databases">
        <title>Tritrichomonas musculus Genome.</title>
        <authorList>
            <person name="Alves-Ferreira E."/>
            <person name="Grigg M."/>
            <person name="Lorenzi H."/>
            <person name="Galac M."/>
        </authorList>
    </citation>
    <scope>NUCLEOTIDE SEQUENCE [LARGE SCALE GENOMIC DNA]</scope>
    <source>
        <strain evidence="5 6">EAF2021</strain>
    </source>
</reference>
<dbReference type="InterPro" id="IPR036770">
    <property type="entry name" value="Ankyrin_rpt-contain_sf"/>
</dbReference>
<dbReference type="Pfam" id="PF00023">
    <property type="entry name" value="Ank"/>
    <property type="match status" value="1"/>
</dbReference>
<dbReference type="InterPro" id="IPR002110">
    <property type="entry name" value="Ankyrin_rpt"/>
</dbReference>
<feature type="repeat" description="ANK" evidence="3">
    <location>
        <begin position="533"/>
        <end position="557"/>
    </location>
</feature>
<keyword evidence="2 3" id="KW-0040">ANK repeat</keyword>
<feature type="region of interest" description="Disordered" evidence="4">
    <location>
        <begin position="249"/>
        <end position="278"/>
    </location>
</feature>
<evidence type="ECO:0000256" key="1">
    <source>
        <dbReference type="ARBA" id="ARBA00022737"/>
    </source>
</evidence>
<keyword evidence="1" id="KW-0677">Repeat</keyword>
<comment type="caution">
    <text evidence="5">The sequence shown here is derived from an EMBL/GenBank/DDBJ whole genome shotgun (WGS) entry which is preliminary data.</text>
</comment>
<dbReference type="Pfam" id="PF12796">
    <property type="entry name" value="Ank_2"/>
    <property type="match status" value="1"/>
</dbReference>
<dbReference type="PANTHER" id="PTHR24198:SF165">
    <property type="entry name" value="ANKYRIN REPEAT-CONTAINING PROTEIN-RELATED"/>
    <property type="match status" value="1"/>
</dbReference>
<gene>
    <name evidence="5" type="ORF">M9Y10_026823</name>
</gene>
<accession>A0ABR2H6U1</accession>
<keyword evidence="6" id="KW-1185">Reference proteome</keyword>
<protein>
    <recommendedName>
        <fullName evidence="7">Ankyrin repeat protein</fullName>
    </recommendedName>
</protein>
<dbReference type="Proteomes" id="UP001470230">
    <property type="component" value="Unassembled WGS sequence"/>
</dbReference>
<dbReference type="SMART" id="SM00248">
    <property type="entry name" value="ANK"/>
    <property type="match status" value="6"/>
</dbReference>
<evidence type="ECO:0000256" key="2">
    <source>
        <dbReference type="ARBA" id="ARBA00023043"/>
    </source>
</evidence>
<dbReference type="PROSITE" id="PS50297">
    <property type="entry name" value="ANK_REP_REGION"/>
    <property type="match status" value="1"/>
</dbReference>
<feature type="compositionally biased region" description="Polar residues" evidence="4">
    <location>
        <begin position="249"/>
        <end position="259"/>
    </location>
</feature>
<proteinExistence type="predicted"/>
<evidence type="ECO:0000256" key="4">
    <source>
        <dbReference type="SAM" id="MobiDB-lite"/>
    </source>
</evidence>
<sequence length="598" mass="68716">MIQLNSVLPEDVITQAKYTVTLQETLMSIEPSTIQKSFQIIFNLPLIRSYQGVKNIANNILLAAQYRPFSLESLAELSIKLNNAGKESDDNKLNELNSVFLTIPVKILDEKWKVAFLYVAHNKGLFSDDELFTAIKKYFNENPILKNKPFWKNNCRQHFLFFQWFAPLFEKMDIQLYEETKNSFFECYSKRNLASNYDNYMLNFEQLRENNWQKYKELLNNHYENGSIADIIKKDKVDEMHQMLLQMGSNSNKKSQHIQFEQRQKPDDSDKKSDVEVSPEEAQLKTIIDSRIECTMFEFVTMLSRKPTLAHFAAFCGSEKCFDFLLKHGANLELNDYGKRNSLHFAIAGGNMNIIQKVESVVKDYKGATRIAAEYHRFELFKMFLDTSHANLKANNIENGSIFHGIAAANHIKMILFCLEQGCDCNLKDGDGWTPLNCAIDFRAVESVYVISNIFSIDINAQDDYGIAPLIRATMNGDPDIVKLLIKHPKLEINSEGLYNQTALHRASQNNNIDIIRLLVNDPRIEVNCVDHLNRTPLHFAAQNGSIEAIQIIINHGDANLTIKDSEEVLIFFFFNKTPFDIANDNHFKKAADLLKIN</sequence>
<evidence type="ECO:0008006" key="7">
    <source>
        <dbReference type="Google" id="ProtNLM"/>
    </source>
</evidence>
<evidence type="ECO:0000313" key="5">
    <source>
        <dbReference type="EMBL" id="KAK8841871.1"/>
    </source>
</evidence>
<dbReference type="EMBL" id="JAPFFF010000040">
    <property type="protein sequence ID" value="KAK8841871.1"/>
    <property type="molecule type" value="Genomic_DNA"/>
</dbReference>
<dbReference type="Pfam" id="PF13637">
    <property type="entry name" value="Ank_4"/>
    <property type="match status" value="2"/>
</dbReference>
<evidence type="ECO:0000256" key="3">
    <source>
        <dbReference type="PROSITE-ProRule" id="PRU00023"/>
    </source>
</evidence>
<organism evidence="5 6">
    <name type="scientific">Tritrichomonas musculus</name>
    <dbReference type="NCBI Taxonomy" id="1915356"/>
    <lineage>
        <taxon>Eukaryota</taxon>
        <taxon>Metamonada</taxon>
        <taxon>Parabasalia</taxon>
        <taxon>Tritrichomonadida</taxon>
        <taxon>Tritrichomonadidae</taxon>
        <taxon>Tritrichomonas</taxon>
    </lineage>
</organism>
<name>A0ABR2H6U1_9EUKA</name>
<dbReference type="PROSITE" id="PS50088">
    <property type="entry name" value="ANK_REPEAT"/>
    <property type="match status" value="2"/>
</dbReference>
<dbReference type="SUPFAM" id="SSF48403">
    <property type="entry name" value="Ankyrin repeat"/>
    <property type="match status" value="1"/>
</dbReference>
<evidence type="ECO:0000313" key="6">
    <source>
        <dbReference type="Proteomes" id="UP001470230"/>
    </source>
</evidence>